<dbReference type="GO" id="GO:0005856">
    <property type="term" value="C:cytoskeleton"/>
    <property type="evidence" value="ECO:0007669"/>
    <property type="project" value="UniProtKB-SubCell"/>
</dbReference>
<dbReference type="SUPFAM" id="SSF50729">
    <property type="entry name" value="PH domain-like"/>
    <property type="match status" value="1"/>
</dbReference>
<dbReference type="Gene3D" id="3.30.40.10">
    <property type="entry name" value="Zinc/RING finger domain, C3HC4 (zinc finger)"/>
    <property type="match status" value="1"/>
</dbReference>
<keyword evidence="2" id="KW-0963">Cytoplasm</keyword>
<feature type="compositionally biased region" description="Low complexity" evidence="9">
    <location>
        <begin position="404"/>
        <end position="424"/>
    </location>
</feature>
<dbReference type="InterPro" id="IPR001849">
    <property type="entry name" value="PH_domain"/>
</dbReference>
<dbReference type="SUPFAM" id="SSF48065">
    <property type="entry name" value="DBL homology domain (DH-domain)"/>
    <property type="match status" value="1"/>
</dbReference>
<evidence type="ECO:0000259" key="12">
    <source>
        <dbReference type="PROSITE" id="PS50178"/>
    </source>
</evidence>
<evidence type="ECO:0000256" key="2">
    <source>
        <dbReference type="ARBA" id="ARBA00022490"/>
    </source>
</evidence>
<feature type="region of interest" description="Disordered" evidence="9">
    <location>
        <begin position="962"/>
        <end position="1060"/>
    </location>
</feature>
<accession>A0A1Y2EN19</accession>
<dbReference type="GO" id="GO:0005085">
    <property type="term" value="F:guanyl-nucleotide exchange factor activity"/>
    <property type="evidence" value="ECO:0007669"/>
    <property type="project" value="UniProtKB-KW"/>
</dbReference>
<dbReference type="SMART" id="SM00064">
    <property type="entry name" value="FYVE"/>
    <property type="match status" value="1"/>
</dbReference>
<dbReference type="InterPro" id="IPR017455">
    <property type="entry name" value="Znf_FYVE-rel"/>
</dbReference>
<dbReference type="InterPro" id="IPR011011">
    <property type="entry name" value="Znf_FYVE_PHD"/>
</dbReference>
<organism evidence="13 14">
    <name type="scientific">Leucosporidium creatinivorum</name>
    <dbReference type="NCBI Taxonomy" id="106004"/>
    <lineage>
        <taxon>Eukaryota</taxon>
        <taxon>Fungi</taxon>
        <taxon>Dikarya</taxon>
        <taxon>Basidiomycota</taxon>
        <taxon>Pucciniomycotina</taxon>
        <taxon>Microbotryomycetes</taxon>
        <taxon>Leucosporidiales</taxon>
        <taxon>Leucosporidium</taxon>
    </lineage>
</organism>
<feature type="compositionally biased region" description="Polar residues" evidence="9">
    <location>
        <begin position="73"/>
        <end position="87"/>
    </location>
</feature>
<evidence type="ECO:0000256" key="4">
    <source>
        <dbReference type="ARBA" id="ARBA00022723"/>
    </source>
</evidence>
<dbReference type="PROSITE" id="PS50178">
    <property type="entry name" value="ZF_FYVE"/>
    <property type="match status" value="1"/>
</dbReference>
<evidence type="ECO:0000256" key="7">
    <source>
        <dbReference type="ARBA" id="ARBA00023212"/>
    </source>
</evidence>
<feature type="compositionally biased region" description="Low complexity" evidence="9">
    <location>
        <begin position="102"/>
        <end position="112"/>
    </location>
</feature>
<dbReference type="SMART" id="SM00233">
    <property type="entry name" value="PH"/>
    <property type="match status" value="1"/>
</dbReference>
<dbReference type="InterPro" id="IPR000219">
    <property type="entry name" value="DH_dom"/>
</dbReference>
<evidence type="ECO:0000256" key="6">
    <source>
        <dbReference type="ARBA" id="ARBA00022833"/>
    </source>
</evidence>
<dbReference type="InterPro" id="IPR011993">
    <property type="entry name" value="PH-like_dom_sf"/>
</dbReference>
<feature type="region of interest" description="Disordered" evidence="9">
    <location>
        <begin position="848"/>
        <end position="879"/>
    </location>
</feature>
<feature type="compositionally biased region" description="Low complexity" evidence="9">
    <location>
        <begin position="195"/>
        <end position="207"/>
    </location>
</feature>
<feature type="region of interest" description="Disordered" evidence="9">
    <location>
        <begin position="770"/>
        <end position="798"/>
    </location>
</feature>
<evidence type="ECO:0000256" key="3">
    <source>
        <dbReference type="ARBA" id="ARBA00022658"/>
    </source>
</evidence>
<dbReference type="PANTHER" id="PTHR12673:SF159">
    <property type="entry name" value="LD03170P"/>
    <property type="match status" value="1"/>
</dbReference>
<feature type="compositionally biased region" description="Basic and acidic residues" evidence="9">
    <location>
        <begin position="1043"/>
        <end position="1060"/>
    </location>
</feature>
<dbReference type="Proteomes" id="UP000193467">
    <property type="component" value="Unassembled WGS sequence"/>
</dbReference>
<dbReference type="InterPro" id="IPR051092">
    <property type="entry name" value="FYVE_RhoGEF_PH"/>
</dbReference>
<feature type="domain" description="DH" evidence="11">
    <location>
        <begin position="240"/>
        <end position="601"/>
    </location>
</feature>
<keyword evidence="14" id="KW-1185">Reference proteome</keyword>
<feature type="region of interest" description="Disordered" evidence="9">
    <location>
        <begin position="284"/>
        <end position="353"/>
    </location>
</feature>
<feature type="region of interest" description="Disordered" evidence="9">
    <location>
        <begin position="1"/>
        <end position="237"/>
    </location>
</feature>
<proteinExistence type="predicted"/>
<dbReference type="GO" id="GO:0008270">
    <property type="term" value="F:zinc ion binding"/>
    <property type="evidence" value="ECO:0007669"/>
    <property type="project" value="UniProtKB-KW"/>
</dbReference>
<feature type="compositionally biased region" description="Polar residues" evidence="9">
    <location>
        <begin position="286"/>
        <end position="295"/>
    </location>
</feature>
<dbReference type="OrthoDB" id="660555at2759"/>
<keyword evidence="7" id="KW-0206">Cytoskeleton</keyword>
<dbReference type="InterPro" id="IPR000306">
    <property type="entry name" value="Znf_FYVE"/>
</dbReference>
<feature type="domain" description="FYVE-type" evidence="12">
    <location>
        <begin position="898"/>
        <end position="963"/>
    </location>
</feature>
<dbReference type="InParanoid" id="A0A1Y2EN19"/>
<dbReference type="EMBL" id="MCGR01000049">
    <property type="protein sequence ID" value="ORY72932.1"/>
    <property type="molecule type" value="Genomic_DNA"/>
</dbReference>
<dbReference type="Pfam" id="PF00621">
    <property type="entry name" value="RhoGEF"/>
    <property type="match status" value="1"/>
</dbReference>
<evidence type="ECO:0000256" key="9">
    <source>
        <dbReference type="SAM" id="MobiDB-lite"/>
    </source>
</evidence>
<feature type="compositionally biased region" description="Low complexity" evidence="9">
    <location>
        <begin position="321"/>
        <end position="353"/>
    </location>
</feature>
<evidence type="ECO:0000259" key="10">
    <source>
        <dbReference type="PROSITE" id="PS50003"/>
    </source>
</evidence>
<dbReference type="Pfam" id="PF01363">
    <property type="entry name" value="FYVE"/>
    <property type="match status" value="1"/>
</dbReference>
<name>A0A1Y2EN19_9BASI</name>
<evidence type="ECO:0000256" key="1">
    <source>
        <dbReference type="ARBA" id="ARBA00004245"/>
    </source>
</evidence>
<dbReference type="PROSITE" id="PS50010">
    <property type="entry name" value="DH_2"/>
    <property type="match status" value="1"/>
</dbReference>
<dbReference type="PROSITE" id="PS50003">
    <property type="entry name" value="PH_DOMAIN"/>
    <property type="match status" value="1"/>
</dbReference>
<feature type="compositionally biased region" description="Polar residues" evidence="9">
    <location>
        <begin position="848"/>
        <end position="857"/>
    </location>
</feature>
<keyword evidence="5 8" id="KW-0863">Zinc-finger</keyword>
<dbReference type="Gene3D" id="2.30.29.30">
    <property type="entry name" value="Pleckstrin-homology domain (PH domain)/Phosphotyrosine-binding domain (PTB)"/>
    <property type="match status" value="1"/>
</dbReference>
<evidence type="ECO:0000256" key="8">
    <source>
        <dbReference type="PROSITE-ProRule" id="PRU00091"/>
    </source>
</evidence>
<dbReference type="AlphaFoldDB" id="A0A1Y2EN19"/>
<keyword evidence="4" id="KW-0479">Metal-binding</keyword>
<gene>
    <name evidence="13" type="ORF">BCR35DRAFT_333886</name>
</gene>
<comment type="caution">
    <text evidence="13">The sequence shown here is derived from an EMBL/GenBank/DDBJ whole genome shotgun (WGS) entry which is preliminary data.</text>
</comment>
<evidence type="ECO:0000259" key="11">
    <source>
        <dbReference type="PROSITE" id="PS50010"/>
    </source>
</evidence>
<reference evidence="13 14" key="1">
    <citation type="submission" date="2016-07" db="EMBL/GenBank/DDBJ databases">
        <title>Pervasive Adenine N6-methylation of Active Genes in Fungi.</title>
        <authorList>
            <consortium name="DOE Joint Genome Institute"/>
            <person name="Mondo S.J."/>
            <person name="Dannebaum R.O."/>
            <person name="Kuo R.C."/>
            <person name="Labutti K."/>
            <person name="Haridas S."/>
            <person name="Kuo A."/>
            <person name="Salamov A."/>
            <person name="Ahrendt S.R."/>
            <person name="Lipzen A."/>
            <person name="Sullivan W."/>
            <person name="Andreopoulos W.B."/>
            <person name="Clum A."/>
            <person name="Lindquist E."/>
            <person name="Daum C."/>
            <person name="Ramamoorthy G.K."/>
            <person name="Gryganskyi A."/>
            <person name="Culley D."/>
            <person name="Magnuson J.K."/>
            <person name="James T.Y."/>
            <person name="O'Malley M.A."/>
            <person name="Stajich J.E."/>
            <person name="Spatafora J.W."/>
            <person name="Visel A."/>
            <person name="Grigoriev I.V."/>
        </authorList>
    </citation>
    <scope>NUCLEOTIDE SEQUENCE [LARGE SCALE GENOMIC DNA]</scope>
    <source>
        <strain evidence="13 14">62-1032</strain>
    </source>
</reference>
<protein>
    <submittedName>
        <fullName evidence="13">Uncharacterized protein</fullName>
    </submittedName>
</protein>
<evidence type="ECO:0000313" key="14">
    <source>
        <dbReference type="Proteomes" id="UP000193467"/>
    </source>
</evidence>
<evidence type="ECO:0000256" key="5">
    <source>
        <dbReference type="ARBA" id="ARBA00022771"/>
    </source>
</evidence>
<dbReference type="Gene3D" id="1.20.900.10">
    <property type="entry name" value="Dbl homology (DH) domain"/>
    <property type="match status" value="2"/>
</dbReference>
<feature type="compositionally biased region" description="Basic and acidic residues" evidence="9">
    <location>
        <begin position="213"/>
        <end position="237"/>
    </location>
</feature>
<feature type="domain" description="PH" evidence="10">
    <location>
        <begin position="631"/>
        <end position="762"/>
    </location>
</feature>
<sequence length="1060" mass="115644">MSQPFPSNSPPTSALRRPFPLPRASTELPANSKATRFSFPKSPDVDEEDGPTRQREASTVSPPRHLLMRSRRVSSPANLVQTNTHSVAESGGSYFGAAGNRMSVASMASMSSFDSLPEEDEEATTPDGGVDATGRPPLLRRSVSPTRPTPLPRPASFAPSGSARPANPKRNSLPTPPVFDGSYRPFSLGPMPMIRSTSRSSSRGRASPLGKKATKDPAAEAGRKGTAAEREQERVKREEKRWNVAEELRETERAYVNVLEEINDHYYQPLLNALPLNDPLHRRASTRTSVPSAPTSPIIRPTLSPRTSVYAPQPLTDMNRSRTSTVESTQSTSSTTTATSTDTSTSISSASTSVGSLPILARKEIGEIFSNFTDVLNISHEMLAALDDAIPDRPSQPVPLSTRPSLAHLPSLSPPTSLSGSPEPDLCSSAGTEDSDGIHTPLEGDLSQEDDSRRRRTMSSGKRERRPPAPPLGVGKAILPILPFLKQYSFFVSNFSASLARLSGLEASLSAPVVSGLNGSTPSSVEDRVRWQAFCEERRSMGAGRNLGLGGMLLNIVQRVPRYRLLLADLIKLTERDHPDLKDLTKAWETVDSVATHLDSQIHAYTSDLQILDLQRSFTNLDAPLLSPGRRLLKSGTLRKLDRRGKEQVRTFFLFNDVLIHASGGDMGGWLGMTAAPAKEDQAAMKSSHAGSGAGSGSAGQAQYRLHRRFLLEDITVVGEDSTEKGREHGFQVLSSEKSFAVYADNLDDKTSWIDALRDAKANLLRDRRTLQRDDDTSSSLSSDVFHQRSNTTRRERRISLPVTSSNTHRHFLSPQASLPTPQLGVIPATPIDEPTRFITDSPASIATIDRSSQPTSPLELEGEKSFLGGGKEEGESATKAQEYRVIDNYSAPVWVPDSKAERCMKCNDPFSLWKRRHHCRLCGSVVCFSCSDNFFIIPPSATEPNRPDLLARACDPCYSTVFPPDSPTDELPSPSPTTSRNPIQRAPFPSVNILSPPSSPPIAFREIHGEEGIPTFSLSPEEPDEGEKRVMERVVGSPTSTPRKERETARGKLEAVLKR</sequence>
<dbReference type="PANTHER" id="PTHR12673">
    <property type="entry name" value="FACIOGENITAL DYSPLASIA PROTEIN"/>
    <property type="match status" value="1"/>
</dbReference>
<evidence type="ECO:0000313" key="13">
    <source>
        <dbReference type="EMBL" id="ORY72932.1"/>
    </source>
</evidence>
<feature type="region of interest" description="Disordered" evidence="9">
    <location>
        <begin position="394"/>
        <end position="472"/>
    </location>
</feature>
<dbReference type="SUPFAM" id="SSF57903">
    <property type="entry name" value="FYVE/PHD zinc finger"/>
    <property type="match status" value="1"/>
</dbReference>
<dbReference type="InterPro" id="IPR013083">
    <property type="entry name" value="Znf_RING/FYVE/PHD"/>
</dbReference>
<dbReference type="STRING" id="106004.A0A1Y2EN19"/>
<keyword evidence="6" id="KW-0862">Zinc</keyword>
<dbReference type="InterPro" id="IPR035899">
    <property type="entry name" value="DBL_dom_sf"/>
</dbReference>
<feature type="compositionally biased region" description="Polar residues" evidence="9">
    <location>
        <begin position="1"/>
        <end position="12"/>
    </location>
</feature>
<dbReference type="GO" id="GO:0005737">
    <property type="term" value="C:cytoplasm"/>
    <property type="evidence" value="ECO:0007669"/>
    <property type="project" value="TreeGrafter"/>
</dbReference>
<comment type="subcellular location">
    <subcellularLocation>
        <location evidence="1">Cytoplasm</location>
        <location evidence="1">Cytoskeleton</location>
    </subcellularLocation>
</comment>
<dbReference type="SMART" id="SM00325">
    <property type="entry name" value="RhoGEF"/>
    <property type="match status" value="1"/>
</dbReference>
<feature type="region of interest" description="Disordered" evidence="9">
    <location>
        <begin position="804"/>
        <end position="823"/>
    </location>
</feature>
<keyword evidence="3" id="KW-0344">Guanine-nucleotide releasing factor</keyword>